<accession>A0AAV0QI68</accession>
<dbReference type="AlphaFoldDB" id="A0AAV0QI68"/>
<evidence type="ECO:0000313" key="1">
    <source>
        <dbReference type="EMBL" id="CAI0545252.1"/>
    </source>
</evidence>
<evidence type="ECO:0000313" key="2">
    <source>
        <dbReference type="Proteomes" id="UP001154282"/>
    </source>
</evidence>
<feature type="non-terminal residue" evidence="1">
    <location>
        <position position="155"/>
    </location>
</feature>
<sequence length="155" mass="17424">GRKGGALRSVSKLKPSLYVVSPFERANPRAKKAQPLYRAPPFVVQTPLTLEAVKMIQFAFSSELPESDILVSVGGGVLSLLREDFVELLPRTKISTRIIEMTCLCKTLEERSCGRRGGLSWFFPPSVSDRASHCNEEQFMAKMRSYKIHERYCIG</sequence>
<protein>
    <submittedName>
        <fullName evidence="1">Uncharacterized protein</fullName>
    </submittedName>
</protein>
<dbReference type="EMBL" id="CAMGYJ010000009">
    <property type="protein sequence ID" value="CAI0545252.1"/>
    <property type="molecule type" value="Genomic_DNA"/>
</dbReference>
<comment type="caution">
    <text evidence="1">The sequence shown here is derived from an EMBL/GenBank/DDBJ whole genome shotgun (WGS) entry which is preliminary data.</text>
</comment>
<proteinExistence type="predicted"/>
<gene>
    <name evidence="1" type="ORF">LITE_LOCUS43502</name>
</gene>
<organism evidence="1 2">
    <name type="scientific">Linum tenue</name>
    <dbReference type="NCBI Taxonomy" id="586396"/>
    <lineage>
        <taxon>Eukaryota</taxon>
        <taxon>Viridiplantae</taxon>
        <taxon>Streptophyta</taxon>
        <taxon>Embryophyta</taxon>
        <taxon>Tracheophyta</taxon>
        <taxon>Spermatophyta</taxon>
        <taxon>Magnoliopsida</taxon>
        <taxon>eudicotyledons</taxon>
        <taxon>Gunneridae</taxon>
        <taxon>Pentapetalae</taxon>
        <taxon>rosids</taxon>
        <taxon>fabids</taxon>
        <taxon>Malpighiales</taxon>
        <taxon>Linaceae</taxon>
        <taxon>Linum</taxon>
    </lineage>
</organism>
<reference evidence="1" key="1">
    <citation type="submission" date="2022-08" db="EMBL/GenBank/DDBJ databases">
        <authorList>
            <person name="Gutierrez-Valencia J."/>
        </authorList>
    </citation>
    <scope>NUCLEOTIDE SEQUENCE</scope>
</reference>
<feature type="non-terminal residue" evidence="1">
    <location>
        <position position="1"/>
    </location>
</feature>
<keyword evidence="2" id="KW-1185">Reference proteome</keyword>
<name>A0AAV0QI68_9ROSI</name>
<dbReference type="Proteomes" id="UP001154282">
    <property type="component" value="Unassembled WGS sequence"/>
</dbReference>